<evidence type="ECO:0000313" key="2">
    <source>
        <dbReference type="Proteomes" id="UP000730482"/>
    </source>
</evidence>
<keyword evidence="2" id="KW-1185">Reference proteome</keyword>
<sequence length="426" mass="45703">MDQNRSAVAHLLRRAGFGASGAEIDAAAKAGYEATVTALLAPTGADPGAAATPLPGFPAMKVPKKGSAQSDYQMVGWWLARMAAVTQPLVEKRTFFFHGHFATSIQKVASPGYMVQQNQTMRTLGGGDFAALAHAIVRDPAMMLWLDSAGNTLKAPNENLARELMELFTLGVGNYTEDDVRAGARALTGWRLDGNGKATLVPKLHDDTPKTILGRTADFDDTSFVDWILQQPASPKFVTGRFWDRFGMPGPIPADVSGRLLAAYGPNRDVTELLRALFLDPVFQGPQARYALVKQPTEYVVGVLRALKIKVDASADSKDNQALRTALNGLGQLPFYPPNVGGWPEGTAWLTTAASQTRFAFAQWAVAKGDLSQVQNSSPSQRIDAVAHLLGVDAFTDRSTAALNEVVAEPAQLVTLALLAPEYLVN</sequence>
<gene>
    <name evidence="1" type="ORF">KGQ19_26535</name>
</gene>
<accession>A0ABS5KWI1</accession>
<reference evidence="1 2" key="1">
    <citation type="submission" date="2020-02" db="EMBL/GenBank/DDBJ databases">
        <title>Acidophilic actinobacteria isolated from forest soil.</title>
        <authorList>
            <person name="Golinska P."/>
        </authorList>
    </citation>
    <scope>NUCLEOTIDE SEQUENCE [LARGE SCALE GENOMIC DNA]</scope>
    <source>
        <strain evidence="1 2">NL8</strain>
    </source>
</reference>
<dbReference type="Proteomes" id="UP000730482">
    <property type="component" value="Unassembled WGS sequence"/>
</dbReference>
<dbReference type="EMBL" id="JAAFYZ010000102">
    <property type="protein sequence ID" value="MBS2550432.1"/>
    <property type="molecule type" value="Genomic_DNA"/>
</dbReference>
<protein>
    <submittedName>
        <fullName evidence="1">DUF1800 domain-containing protein</fullName>
    </submittedName>
</protein>
<evidence type="ECO:0000313" key="1">
    <source>
        <dbReference type="EMBL" id="MBS2550432.1"/>
    </source>
</evidence>
<organism evidence="1 2">
    <name type="scientific">Catenulispora pinistramenti</name>
    <dbReference type="NCBI Taxonomy" id="2705254"/>
    <lineage>
        <taxon>Bacteria</taxon>
        <taxon>Bacillati</taxon>
        <taxon>Actinomycetota</taxon>
        <taxon>Actinomycetes</taxon>
        <taxon>Catenulisporales</taxon>
        <taxon>Catenulisporaceae</taxon>
        <taxon>Catenulispora</taxon>
    </lineage>
</organism>
<name>A0ABS5KWI1_9ACTN</name>
<proteinExistence type="predicted"/>
<comment type="caution">
    <text evidence="1">The sequence shown here is derived from an EMBL/GenBank/DDBJ whole genome shotgun (WGS) entry which is preliminary data.</text>
</comment>
<dbReference type="RefSeq" id="WP_212013174.1">
    <property type="nucleotide sequence ID" value="NZ_JAAFYZ010000102.1"/>
</dbReference>
<dbReference type="Pfam" id="PF08811">
    <property type="entry name" value="DUF1800"/>
    <property type="match status" value="1"/>
</dbReference>
<dbReference type="InterPro" id="IPR014917">
    <property type="entry name" value="DUF1800"/>
</dbReference>